<dbReference type="EMBL" id="BTGU01015537">
    <property type="protein sequence ID" value="GMN72506.1"/>
    <property type="molecule type" value="Genomic_DNA"/>
</dbReference>
<feature type="domain" description="Tyrosinase copper-binding" evidence="11">
    <location>
        <begin position="281"/>
        <end position="292"/>
    </location>
</feature>
<protein>
    <recommendedName>
        <fullName evidence="10 11">Tyrosinase copper-binding domain-containing protein</fullName>
    </recommendedName>
</protein>
<dbReference type="InterPro" id="IPR008922">
    <property type="entry name" value="Di-copper_centre_dom_sf"/>
</dbReference>
<comment type="cofactor">
    <cofactor evidence="1">
        <name>Cu(2+)</name>
        <dbReference type="ChEBI" id="CHEBI:29036"/>
    </cofactor>
</comment>
<dbReference type="Pfam" id="PF12143">
    <property type="entry name" value="PPO1_KFDV"/>
    <property type="match status" value="1"/>
</dbReference>
<dbReference type="InterPro" id="IPR050316">
    <property type="entry name" value="Tyrosinase/Hemocyanin"/>
</dbReference>
<name>A0AA88EDJ5_FICCA</name>
<evidence type="ECO:0000259" key="10">
    <source>
        <dbReference type="PROSITE" id="PS00497"/>
    </source>
</evidence>
<dbReference type="GO" id="GO:0004097">
    <property type="term" value="F:catechol oxidase activity"/>
    <property type="evidence" value="ECO:0007669"/>
    <property type="project" value="InterPro"/>
</dbReference>
<dbReference type="FunFam" id="1.10.1280.10:FF:000007">
    <property type="entry name" value="Polyphenol oxidase, chloroplastic"/>
    <property type="match status" value="1"/>
</dbReference>
<evidence type="ECO:0000256" key="7">
    <source>
        <dbReference type="ARBA" id="ARBA00023008"/>
    </source>
</evidence>
<comment type="subcellular location">
    <subcellularLocation>
        <location evidence="2">Plastid</location>
        <location evidence="2">Chloroplast thylakoid lumen</location>
    </subcellularLocation>
</comment>
<evidence type="ECO:0000256" key="8">
    <source>
        <dbReference type="ARBA" id="ARBA00023078"/>
    </source>
</evidence>
<dbReference type="SUPFAM" id="SSF48056">
    <property type="entry name" value="Di-copper centre-containing domain"/>
    <property type="match status" value="1"/>
</dbReference>
<evidence type="ECO:0000256" key="9">
    <source>
        <dbReference type="ARBA" id="ARBA00023157"/>
    </source>
</evidence>
<dbReference type="GO" id="GO:0046872">
    <property type="term" value="F:metal ion binding"/>
    <property type="evidence" value="ECO:0007669"/>
    <property type="project" value="UniProtKB-KW"/>
</dbReference>
<keyword evidence="14" id="KW-1185">Reference proteome</keyword>
<dbReference type="PRINTS" id="PR00092">
    <property type="entry name" value="TYROSINASE"/>
</dbReference>
<keyword evidence="6" id="KW-0560">Oxidoreductase</keyword>
<evidence type="ECO:0000256" key="6">
    <source>
        <dbReference type="ARBA" id="ARBA00023002"/>
    </source>
</evidence>
<keyword evidence="4" id="KW-0479">Metal-binding</keyword>
<gene>
    <name evidence="12" type="ORF">TIFTF001_054739</name>
    <name evidence="13" type="ORF">TIFTF001_054740</name>
</gene>
<dbReference type="Proteomes" id="UP001187192">
    <property type="component" value="Unassembled WGS sequence"/>
</dbReference>
<dbReference type="GO" id="GO:0009543">
    <property type="term" value="C:chloroplast thylakoid lumen"/>
    <property type="evidence" value="ECO:0007669"/>
    <property type="project" value="UniProtKB-SubCell"/>
</dbReference>
<proteinExistence type="inferred from homology"/>
<evidence type="ECO:0000256" key="1">
    <source>
        <dbReference type="ARBA" id="ARBA00001973"/>
    </source>
</evidence>
<feature type="domain" description="Tyrosinase copper-binding" evidence="10">
    <location>
        <begin position="119"/>
        <end position="136"/>
    </location>
</feature>
<evidence type="ECO:0000256" key="4">
    <source>
        <dbReference type="ARBA" id="ARBA00022723"/>
    </source>
</evidence>
<accession>A0AA88EDJ5</accession>
<evidence type="ECO:0000256" key="3">
    <source>
        <dbReference type="ARBA" id="ARBA00009928"/>
    </source>
</evidence>
<organism evidence="13 14">
    <name type="scientific">Ficus carica</name>
    <name type="common">Common fig</name>
    <dbReference type="NCBI Taxonomy" id="3494"/>
    <lineage>
        <taxon>Eukaryota</taxon>
        <taxon>Viridiplantae</taxon>
        <taxon>Streptophyta</taxon>
        <taxon>Embryophyta</taxon>
        <taxon>Tracheophyta</taxon>
        <taxon>Spermatophyta</taxon>
        <taxon>Magnoliopsida</taxon>
        <taxon>eudicotyledons</taxon>
        <taxon>Gunneridae</taxon>
        <taxon>Pentapetalae</taxon>
        <taxon>rosids</taxon>
        <taxon>fabids</taxon>
        <taxon>Rosales</taxon>
        <taxon>Moraceae</taxon>
        <taxon>Ficeae</taxon>
        <taxon>Ficus</taxon>
    </lineage>
</organism>
<dbReference type="PROSITE" id="PS00498">
    <property type="entry name" value="TYROSINASE_2"/>
    <property type="match status" value="1"/>
</dbReference>
<keyword evidence="5" id="KW-0883">Thioether bond</keyword>
<dbReference type="Pfam" id="PF12142">
    <property type="entry name" value="PPO1_DWL"/>
    <property type="match status" value="1"/>
</dbReference>
<evidence type="ECO:0000256" key="5">
    <source>
        <dbReference type="ARBA" id="ARBA00022784"/>
    </source>
</evidence>
<evidence type="ECO:0000256" key="2">
    <source>
        <dbReference type="ARBA" id="ARBA00004456"/>
    </source>
</evidence>
<dbReference type="InterPro" id="IPR022739">
    <property type="entry name" value="Polyphenol_oxidase_cen"/>
</dbReference>
<dbReference type="Gene3D" id="1.10.1280.10">
    <property type="entry name" value="Di-copper center containing domain from catechol oxidase"/>
    <property type="match status" value="1"/>
</dbReference>
<comment type="caution">
    <text evidence="13">The sequence shown here is derived from an EMBL/GenBank/DDBJ whole genome shotgun (WGS) entry which is preliminary data.</text>
</comment>
<dbReference type="InterPro" id="IPR002227">
    <property type="entry name" value="Tyrosinase_Cu-bd"/>
</dbReference>
<evidence type="ECO:0000313" key="14">
    <source>
        <dbReference type="Proteomes" id="UP001187192"/>
    </source>
</evidence>
<evidence type="ECO:0000313" key="13">
    <source>
        <dbReference type="EMBL" id="GMN72510.1"/>
    </source>
</evidence>
<dbReference type="EMBL" id="BTGU01015538">
    <property type="protein sequence ID" value="GMN72510.1"/>
    <property type="molecule type" value="Genomic_DNA"/>
</dbReference>
<dbReference type="InterPro" id="IPR022740">
    <property type="entry name" value="Polyphenol_oxidase_C"/>
</dbReference>
<comment type="similarity">
    <text evidence="3">Belongs to the tyrosinase family.</text>
</comment>
<dbReference type="PROSITE" id="PS00497">
    <property type="entry name" value="TYROSINASE_1"/>
    <property type="match status" value="1"/>
</dbReference>
<evidence type="ECO:0000259" key="11">
    <source>
        <dbReference type="PROSITE" id="PS00498"/>
    </source>
</evidence>
<evidence type="ECO:0000313" key="12">
    <source>
        <dbReference type="EMBL" id="GMN72506.1"/>
    </source>
</evidence>
<keyword evidence="7" id="KW-0186">Copper</keyword>
<keyword evidence="8" id="KW-0793">Thylakoid</keyword>
<sequence length="518" mass="57657">MTGIGTSPLAVAAPIDAPDITKCGNVETQGQVLPVDCCPPTSLKIIDFKPPPITKLRVRPAAHKVGKEYIAKYNEALKRMRELPDTDPRSFSQQADIHCAYCNSAYDQTGYPGVELQVHNSWLFFPFHRWYLYFYERILGSLIGDPTFAIPFWNWDHPGGIAMPAMFTSDKNSALYDVNRSIAHQPPFLLDLDYSKSKDAGKIPQFKDQVDENNTIMYRQMVSGAKTQSLFFGGDFRAGEQPENSPGSIEATPHTPIHIWSGNEKNKFGENMGNFYSAGRDPMFYAHHGNVDRMWSIWKSLPGKKRTDITDPDWLNSAFLFYDQNKNLVRVTVADSLDTKRLGYVYEQVDLPWLKSKPKSGTTSKAKKVGMSVGVSAATAAESVKGLTPLTNFPIALTKVTTVLVPRPKKGRSKAEKEEEEEILVIEGINYDRNSAVKFDVYVNDEDEGGPDKSEFAGSFVTVPHNTKNKERTNTKLKLGISELLEDVGADDDESVLVTLVPKDGNVKVGGIKIVFES</sequence>
<dbReference type="AlphaFoldDB" id="A0AA88EDJ5"/>
<dbReference type="PANTHER" id="PTHR11474:SF95">
    <property type="entry name" value="POLYPHENOL OXIDASE, CHLOROPLASTIC-LIKE"/>
    <property type="match status" value="1"/>
</dbReference>
<keyword evidence="9" id="KW-1015">Disulfide bond</keyword>
<dbReference type="PANTHER" id="PTHR11474">
    <property type="entry name" value="TYROSINASE FAMILY MEMBER"/>
    <property type="match status" value="1"/>
</dbReference>
<dbReference type="Pfam" id="PF00264">
    <property type="entry name" value="Tyrosinase"/>
    <property type="match status" value="1"/>
</dbReference>
<reference evidence="13" key="1">
    <citation type="submission" date="2023-07" db="EMBL/GenBank/DDBJ databases">
        <title>draft genome sequence of fig (Ficus carica).</title>
        <authorList>
            <person name="Takahashi T."/>
            <person name="Nishimura K."/>
        </authorList>
    </citation>
    <scope>NUCLEOTIDE SEQUENCE</scope>
</reference>